<dbReference type="PANTHER" id="PTHR37984">
    <property type="entry name" value="PROTEIN CBG26694"/>
    <property type="match status" value="1"/>
</dbReference>
<keyword evidence="2" id="KW-1185">Reference proteome</keyword>
<dbReference type="Proteomes" id="UP000000305">
    <property type="component" value="Unassembled WGS sequence"/>
</dbReference>
<dbReference type="PhylomeDB" id="E9HQ54"/>
<dbReference type="GO" id="GO:0071897">
    <property type="term" value="P:DNA biosynthetic process"/>
    <property type="evidence" value="ECO:0007669"/>
    <property type="project" value="UniProtKB-ARBA"/>
</dbReference>
<dbReference type="EMBL" id="GL732714">
    <property type="protein sequence ID" value="EFX66134.1"/>
    <property type="molecule type" value="Genomic_DNA"/>
</dbReference>
<evidence type="ECO:0000313" key="1">
    <source>
        <dbReference type="EMBL" id="EFX66134.1"/>
    </source>
</evidence>
<dbReference type="InParanoid" id="E9HQ54"/>
<proteinExistence type="predicted"/>
<dbReference type="AlphaFoldDB" id="E9HQ54"/>
<name>E9HQ54_DAPPU</name>
<dbReference type="InterPro" id="IPR043502">
    <property type="entry name" value="DNA/RNA_pol_sf"/>
</dbReference>
<dbReference type="KEGG" id="dpx:DAPPUDRAFT_116685"/>
<sequence>MDLLPQFDQFKVHCDPHTAGLRREKWIIRFERIMEAINVVSQTAISADQKTATDKRRLALLLHYAGTEVEDVFDTLPVWTTVFGTWKNEDQVKLHIDQSIQSVTQKHRRIGFHLRKGVDKELTNLENEDIIEPVTDGPTEWISPCHAVPKPKQPGKLRVYVDMRAPNKAIL</sequence>
<protein>
    <submittedName>
        <fullName evidence="1">Uncharacterized protein</fullName>
    </submittedName>
</protein>
<dbReference type="OrthoDB" id="6368171at2759"/>
<dbReference type="HOGENOM" id="CLU_1564458_0_0_1"/>
<evidence type="ECO:0000313" key="2">
    <source>
        <dbReference type="Proteomes" id="UP000000305"/>
    </source>
</evidence>
<dbReference type="Gene3D" id="3.10.10.10">
    <property type="entry name" value="HIV Type 1 Reverse Transcriptase, subunit A, domain 1"/>
    <property type="match status" value="1"/>
</dbReference>
<reference evidence="1 2" key="1">
    <citation type="journal article" date="2011" name="Science">
        <title>The ecoresponsive genome of Daphnia pulex.</title>
        <authorList>
            <person name="Colbourne J.K."/>
            <person name="Pfrender M.E."/>
            <person name="Gilbert D."/>
            <person name="Thomas W.K."/>
            <person name="Tucker A."/>
            <person name="Oakley T.H."/>
            <person name="Tokishita S."/>
            <person name="Aerts A."/>
            <person name="Arnold G.J."/>
            <person name="Basu M.K."/>
            <person name="Bauer D.J."/>
            <person name="Caceres C.E."/>
            <person name="Carmel L."/>
            <person name="Casola C."/>
            <person name="Choi J.H."/>
            <person name="Detter J.C."/>
            <person name="Dong Q."/>
            <person name="Dusheyko S."/>
            <person name="Eads B.D."/>
            <person name="Frohlich T."/>
            <person name="Geiler-Samerotte K.A."/>
            <person name="Gerlach D."/>
            <person name="Hatcher P."/>
            <person name="Jogdeo S."/>
            <person name="Krijgsveld J."/>
            <person name="Kriventseva E.V."/>
            <person name="Kultz D."/>
            <person name="Laforsch C."/>
            <person name="Lindquist E."/>
            <person name="Lopez J."/>
            <person name="Manak J.R."/>
            <person name="Muller J."/>
            <person name="Pangilinan J."/>
            <person name="Patwardhan R.P."/>
            <person name="Pitluck S."/>
            <person name="Pritham E.J."/>
            <person name="Rechtsteiner A."/>
            <person name="Rho M."/>
            <person name="Rogozin I.B."/>
            <person name="Sakarya O."/>
            <person name="Salamov A."/>
            <person name="Schaack S."/>
            <person name="Shapiro H."/>
            <person name="Shiga Y."/>
            <person name="Skalitzky C."/>
            <person name="Smith Z."/>
            <person name="Souvorov A."/>
            <person name="Sung W."/>
            <person name="Tang Z."/>
            <person name="Tsuchiya D."/>
            <person name="Tu H."/>
            <person name="Vos H."/>
            <person name="Wang M."/>
            <person name="Wolf Y.I."/>
            <person name="Yamagata H."/>
            <person name="Yamada T."/>
            <person name="Ye Y."/>
            <person name="Shaw J.R."/>
            <person name="Andrews J."/>
            <person name="Crease T.J."/>
            <person name="Tang H."/>
            <person name="Lucas S.M."/>
            <person name="Robertson H.M."/>
            <person name="Bork P."/>
            <person name="Koonin E.V."/>
            <person name="Zdobnov E.M."/>
            <person name="Grigoriev I.V."/>
            <person name="Lynch M."/>
            <person name="Boore J.L."/>
        </authorList>
    </citation>
    <scope>NUCLEOTIDE SEQUENCE [LARGE SCALE GENOMIC DNA]</scope>
</reference>
<accession>E9HQ54</accession>
<dbReference type="PANTHER" id="PTHR37984:SF11">
    <property type="entry name" value="INTEGRASE CATALYTIC DOMAIN-CONTAINING PROTEIN"/>
    <property type="match status" value="1"/>
</dbReference>
<dbReference type="STRING" id="6669.E9HQ54"/>
<dbReference type="SUPFAM" id="SSF56672">
    <property type="entry name" value="DNA/RNA polymerases"/>
    <property type="match status" value="1"/>
</dbReference>
<dbReference type="InterPro" id="IPR050951">
    <property type="entry name" value="Retrovirus_Pol_polyprotein"/>
</dbReference>
<dbReference type="eggNOG" id="KOG0017">
    <property type="taxonomic scope" value="Eukaryota"/>
</dbReference>
<organism evidence="1 2">
    <name type="scientific">Daphnia pulex</name>
    <name type="common">Water flea</name>
    <dbReference type="NCBI Taxonomy" id="6669"/>
    <lineage>
        <taxon>Eukaryota</taxon>
        <taxon>Metazoa</taxon>
        <taxon>Ecdysozoa</taxon>
        <taxon>Arthropoda</taxon>
        <taxon>Crustacea</taxon>
        <taxon>Branchiopoda</taxon>
        <taxon>Diplostraca</taxon>
        <taxon>Cladocera</taxon>
        <taxon>Anomopoda</taxon>
        <taxon>Daphniidae</taxon>
        <taxon>Daphnia</taxon>
    </lineage>
</organism>
<gene>
    <name evidence="1" type="ORF">DAPPUDRAFT_116685</name>
</gene>